<dbReference type="OrthoDB" id="2633250at2"/>
<dbReference type="RefSeq" id="WP_147846308.1">
    <property type="nucleotide sequence ID" value="NZ_VDUZ01000006.1"/>
</dbReference>
<proteinExistence type="predicted"/>
<dbReference type="Pfam" id="PF24684">
    <property type="entry name" value="Vgb_lyase"/>
    <property type="match status" value="1"/>
</dbReference>
<dbReference type="Gene3D" id="2.130.10.10">
    <property type="entry name" value="YVTN repeat-like/Quinoprotein amine dehydrogenase"/>
    <property type="match status" value="2"/>
</dbReference>
<dbReference type="SUPFAM" id="SSF101898">
    <property type="entry name" value="NHL repeat"/>
    <property type="match status" value="1"/>
</dbReference>
<evidence type="ECO:0000313" key="2">
    <source>
        <dbReference type="Proteomes" id="UP000321638"/>
    </source>
</evidence>
<dbReference type="AlphaFoldDB" id="A0A5C8PSN1"/>
<dbReference type="EMBL" id="VDUZ01000006">
    <property type="protein sequence ID" value="TXL78835.1"/>
    <property type="molecule type" value="Genomic_DNA"/>
</dbReference>
<protein>
    <recommendedName>
        <fullName evidence="3">Virginiamycin B lyase</fullName>
    </recommendedName>
</protein>
<comment type="caution">
    <text evidence="1">The sequence shown here is derived from an EMBL/GenBank/DDBJ whole genome shotgun (WGS) entry which is preliminary data.</text>
</comment>
<dbReference type="PANTHER" id="PTHR40274:SF3">
    <property type="entry name" value="VIRGINIAMYCIN B LYASE"/>
    <property type="match status" value="1"/>
</dbReference>
<organism evidence="1 2">
    <name type="scientific">Vineibacter terrae</name>
    <dbReference type="NCBI Taxonomy" id="2586908"/>
    <lineage>
        <taxon>Bacteria</taxon>
        <taxon>Pseudomonadati</taxon>
        <taxon>Pseudomonadota</taxon>
        <taxon>Alphaproteobacteria</taxon>
        <taxon>Hyphomicrobiales</taxon>
        <taxon>Vineibacter</taxon>
    </lineage>
</organism>
<dbReference type="InterPro" id="IPR051344">
    <property type="entry name" value="Vgb"/>
</dbReference>
<dbReference type="Proteomes" id="UP000321638">
    <property type="component" value="Unassembled WGS sequence"/>
</dbReference>
<evidence type="ECO:0000313" key="1">
    <source>
        <dbReference type="EMBL" id="TXL78835.1"/>
    </source>
</evidence>
<keyword evidence="2" id="KW-1185">Reference proteome</keyword>
<reference evidence="1 2" key="1">
    <citation type="submission" date="2019-06" db="EMBL/GenBank/DDBJ databases">
        <title>New taxonomy in bacterial strain CC-CFT640, isolated from vineyard.</title>
        <authorList>
            <person name="Lin S.-Y."/>
            <person name="Tsai C.-F."/>
            <person name="Young C.-C."/>
        </authorList>
    </citation>
    <scope>NUCLEOTIDE SEQUENCE [LARGE SCALE GENOMIC DNA]</scope>
    <source>
        <strain evidence="1 2">CC-CFT640</strain>
    </source>
</reference>
<name>A0A5C8PSN1_9HYPH</name>
<sequence>MRTRLWLTTILLAGTTGIGVALAGGSNYGVTPGSRVQIDGRIQEWSIPNALGARDPAIGPDGNIYFVMQRGDAIGRFNPATYRFDTWKVPEGAHPHGNLVALDGRVWATGNANGTLLELDPATGVVKAHPVGGDPHTIITDNAGTLWFTKAVADQIGRFEVATGKLVEFKSRGLPYGLALAPDGAVWFCQLNGDRLGRLDPRSGRITELETGRGSGPRRMSAAPDGTLWVALYGSNKAVQVDPTAMKIVREVALPAGATGGAYAINVDGGGVVWVNEFNADTIVRIDPRSDQLRVFTVPTKGAAIRKMTIDAQGRLWYIGASSGKIGVVE</sequence>
<dbReference type="PANTHER" id="PTHR40274">
    <property type="entry name" value="VIRGINIAMYCIN B LYASE"/>
    <property type="match status" value="1"/>
</dbReference>
<evidence type="ECO:0008006" key="3">
    <source>
        <dbReference type="Google" id="ProtNLM"/>
    </source>
</evidence>
<gene>
    <name evidence="1" type="ORF">FHP25_07535</name>
</gene>
<accession>A0A5C8PSN1</accession>
<dbReference type="InterPro" id="IPR015943">
    <property type="entry name" value="WD40/YVTN_repeat-like_dom_sf"/>
</dbReference>